<dbReference type="InterPro" id="IPR000385">
    <property type="entry name" value="MoaA_NifB_PqqE_Fe-S-bd_CS"/>
</dbReference>
<evidence type="ECO:0000256" key="2">
    <source>
        <dbReference type="ARBA" id="ARBA00022485"/>
    </source>
</evidence>
<dbReference type="PROSITE" id="PS51918">
    <property type="entry name" value="RADICAL_SAM"/>
    <property type="match status" value="1"/>
</dbReference>
<keyword evidence="3" id="KW-0949">S-adenosyl-L-methionine</keyword>
<keyword evidence="10" id="KW-1185">Reference proteome</keyword>
<dbReference type="SFLD" id="SFLDG01386">
    <property type="entry name" value="main_SPASM_domain-containing"/>
    <property type="match status" value="1"/>
</dbReference>
<evidence type="ECO:0000313" key="10">
    <source>
        <dbReference type="Proteomes" id="UP000627166"/>
    </source>
</evidence>
<proteinExistence type="inferred from homology"/>
<keyword evidence="6" id="KW-0411">Iron-sulfur</keyword>
<dbReference type="InterPro" id="IPR017200">
    <property type="entry name" value="PqqE-like"/>
</dbReference>
<sequence length="342" mass="38460">MLENIKFLVLWLTNDCNLRCKYCYASGGEKKEYMTFEMAKKALAIPNSNFKVQLAGGEPLLNFQLIKDIYDYLKINNKAVKLQMQTNGTLIDREIAREIKKMNIAIGISMDGPFEVNEKLRGRTMEAINGIKNLGEEGVMVNLNAVITNKNISYLDKLVDLAFYLGNVGGIGLDLLRVTGRACNSNLNIAGADDIKIYLRKAYERSIELEKLTGKKIVIREIDDSKRRLETQRSCNGYCHAAYGGAMVVLPNGSIYPCGSLIDLPQYYMGNIQDEKSQRIIKVKTKKTKRCNICKYEKFCAGACPSRSIINLNGNGIGMEECTLRKVSFEIAETHNNLYKII</sequence>
<dbReference type="Gene3D" id="3.20.20.70">
    <property type="entry name" value="Aldolase class I"/>
    <property type="match status" value="1"/>
</dbReference>
<dbReference type="InterPro" id="IPR023867">
    <property type="entry name" value="Sulphatase_maturase_rSAM"/>
</dbReference>
<comment type="caution">
    <text evidence="9">The sequence shown here is derived from an EMBL/GenBank/DDBJ whole genome shotgun (WGS) entry which is preliminary data.</text>
</comment>
<dbReference type="SFLD" id="SFLDG01067">
    <property type="entry name" value="SPASM/twitch_domain_containing"/>
    <property type="match status" value="1"/>
</dbReference>
<keyword evidence="5" id="KW-0408">Iron</keyword>
<dbReference type="Proteomes" id="UP000627166">
    <property type="component" value="Unassembled WGS sequence"/>
</dbReference>
<keyword evidence="2" id="KW-0004">4Fe-4S</keyword>
<dbReference type="Pfam" id="PF04055">
    <property type="entry name" value="Radical_SAM"/>
    <property type="match status" value="1"/>
</dbReference>
<protein>
    <submittedName>
        <fullName evidence="9">Radical SAM protein</fullName>
    </submittedName>
</protein>
<evidence type="ECO:0000256" key="3">
    <source>
        <dbReference type="ARBA" id="ARBA00022691"/>
    </source>
</evidence>
<dbReference type="RefSeq" id="WP_191739045.1">
    <property type="nucleotide sequence ID" value="NZ_JACSQB010000027.1"/>
</dbReference>
<dbReference type="SUPFAM" id="SSF102114">
    <property type="entry name" value="Radical SAM enzymes"/>
    <property type="match status" value="1"/>
</dbReference>
<comment type="cofactor">
    <cofactor evidence="1">
        <name>[4Fe-4S] cluster</name>
        <dbReference type="ChEBI" id="CHEBI:49883"/>
    </cofactor>
</comment>
<organism evidence="9 10">
    <name type="scientific">Clostridium faecium</name>
    <dbReference type="NCBI Taxonomy" id="2762223"/>
    <lineage>
        <taxon>Bacteria</taxon>
        <taxon>Bacillati</taxon>
        <taxon>Bacillota</taxon>
        <taxon>Clostridia</taxon>
        <taxon>Eubacteriales</taxon>
        <taxon>Clostridiaceae</taxon>
        <taxon>Clostridium</taxon>
    </lineage>
</organism>
<dbReference type="EMBL" id="JACSQB010000027">
    <property type="protein sequence ID" value="MBD8046068.1"/>
    <property type="molecule type" value="Genomic_DNA"/>
</dbReference>
<dbReference type="InterPro" id="IPR013785">
    <property type="entry name" value="Aldolase_TIM"/>
</dbReference>
<dbReference type="PROSITE" id="PS01305">
    <property type="entry name" value="MOAA_NIFB_PQQE"/>
    <property type="match status" value="1"/>
</dbReference>
<dbReference type="InterPro" id="IPR023885">
    <property type="entry name" value="4Fe4S-binding_SPASM_dom"/>
</dbReference>
<comment type="similarity">
    <text evidence="7">Belongs to the radical SAM superfamily. Anaerobic sulfatase-maturating enzyme family.</text>
</comment>
<dbReference type="SFLD" id="SFLDG01384">
    <property type="entry name" value="thioether_bond_formation_requi"/>
    <property type="match status" value="1"/>
</dbReference>
<reference evidence="9 10" key="1">
    <citation type="submission" date="2020-08" db="EMBL/GenBank/DDBJ databases">
        <title>A Genomic Blueprint of the Chicken Gut Microbiome.</title>
        <authorList>
            <person name="Gilroy R."/>
            <person name="Ravi A."/>
            <person name="Getino M."/>
            <person name="Pursley I."/>
            <person name="Horton D.L."/>
            <person name="Alikhan N.-F."/>
            <person name="Baker D."/>
            <person name="Gharbi K."/>
            <person name="Hall N."/>
            <person name="Watson M."/>
            <person name="Adriaenssens E.M."/>
            <person name="Foster-Nyarko E."/>
            <person name="Jarju S."/>
            <person name="Secka A."/>
            <person name="Antonio M."/>
            <person name="Oren A."/>
            <person name="Chaudhuri R."/>
            <person name="La Ragione R.M."/>
            <person name="Hildebrand F."/>
            <person name="Pallen M.J."/>
        </authorList>
    </citation>
    <scope>NUCLEOTIDE SEQUENCE [LARGE SCALE GENOMIC DNA]</scope>
    <source>
        <strain evidence="9 10">N37</strain>
    </source>
</reference>
<dbReference type="CDD" id="cd01335">
    <property type="entry name" value="Radical_SAM"/>
    <property type="match status" value="1"/>
</dbReference>
<gene>
    <name evidence="9" type="ORF">H9637_03245</name>
</gene>
<evidence type="ECO:0000256" key="1">
    <source>
        <dbReference type="ARBA" id="ARBA00001966"/>
    </source>
</evidence>
<name>A0ABR8YPB2_9CLOT</name>
<evidence type="ECO:0000259" key="8">
    <source>
        <dbReference type="PROSITE" id="PS51918"/>
    </source>
</evidence>
<accession>A0ABR8YPB2</accession>
<evidence type="ECO:0000313" key="9">
    <source>
        <dbReference type="EMBL" id="MBD8046068.1"/>
    </source>
</evidence>
<evidence type="ECO:0000256" key="7">
    <source>
        <dbReference type="ARBA" id="ARBA00023601"/>
    </source>
</evidence>
<dbReference type="NCBIfam" id="TIGR04085">
    <property type="entry name" value="rSAM_more_4Fe4S"/>
    <property type="match status" value="1"/>
</dbReference>
<evidence type="ECO:0000256" key="4">
    <source>
        <dbReference type="ARBA" id="ARBA00022723"/>
    </source>
</evidence>
<dbReference type="PANTHER" id="PTHR43273:SF3">
    <property type="entry name" value="ANAEROBIC SULFATASE-MATURATING ENZYME HOMOLOG ASLB-RELATED"/>
    <property type="match status" value="1"/>
</dbReference>
<dbReference type="SFLD" id="SFLDS00029">
    <property type="entry name" value="Radical_SAM"/>
    <property type="match status" value="1"/>
</dbReference>
<evidence type="ECO:0000256" key="5">
    <source>
        <dbReference type="ARBA" id="ARBA00023004"/>
    </source>
</evidence>
<dbReference type="PIRSF" id="PIRSF037420">
    <property type="entry name" value="PQQ_syn_pqqE"/>
    <property type="match status" value="1"/>
</dbReference>
<evidence type="ECO:0000256" key="6">
    <source>
        <dbReference type="ARBA" id="ARBA00023014"/>
    </source>
</evidence>
<dbReference type="PANTHER" id="PTHR43273">
    <property type="entry name" value="ANAEROBIC SULFATASE-MATURATING ENZYME HOMOLOG ASLB-RELATED"/>
    <property type="match status" value="1"/>
</dbReference>
<dbReference type="InterPro" id="IPR007197">
    <property type="entry name" value="rSAM"/>
</dbReference>
<feature type="domain" description="Radical SAM core" evidence="8">
    <location>
        <begin position="2"/>
        <end position="216"/>
    </location>
</feature>
<keyword evidence="4" id="KW-0479">Metal-binding</keyword>
<dbReference type="InterPro" id="IPR058240">
    <property type="entry name" value="rSAM_sf"/>
</dbReference>